<dbReference type="GO" id="GO:0005682">
    <property type="term" value="C:U5 snRNP"/>
    <property type="evidence" value="ECO:0007669"/>
    <property type="project" value="TreeGrafter"/>
</dbReference>
<feature type="domain" description="Sm" evidence="4">
    <location>
        <begin position="10"/>
        <end position="78"/>
    </location>
</feature>
<proteinExistence type="inferred from homology"/>
<accession>A0A565AUX6</accession>
<gene>
    <name evidence="5" type="ORF">ANE_LOCUS3139</name>
</gene>
<evidence type="ECO:0000256" key="1">
    <source>
        <dbReference type="ARBA" id="ARBA00006850"/>
    </source>
</evidence>
<dbReference type="GO" id="GO:0005687">
    <property type="term" value="C:U4 snRNP"/>
    <property type="evidence" value="ECO:0007669"/>
    <property type="project" value="TreeGrafter"/>
</dbReference>
<evidence type="ECO:0000313" key="6">
    <source>
        <dbReference type="Proteomes" id="UP000489600"/>
    </source>
</evidence>
<comment type="similarity">
    <text evidence="1">Belongs to the snRNP Sm proteins family.</text>
</comment>
<dbReference type="Gene3D" id="2.30.30.100">
    <property type="match status" value="1"/>
</dbReference>
<dbReference type="GO" id="GO:0005686">
    <property type="term" value="C:U2 snRNP"/>
    <property type="evidence" value="ECO:0007669"/>
    <property type="project" value="TreeGrafter"/>
</dbReference>
<dbReference type="PANTHER" id="PTHR10553">
    <property type="entry name" value="SMALL NUCLEAR RIBONUCLEOPROTEIN"/>
    <property type="match status" value="1"/>
</dbReference>
<dbReference type="AlphaFoldDB" id="A0A565AUX6"/>
<dbReference type="OrthoDB" id="2146at2759"/>
<dbReference type="GO" id="GO:0005685">
    <property type="term" value="C:U1 snRNP"/>
    <property type="evidence" value="ECO:0007669"/>
    <property type="project" value="TreeGrafter"/>
</dbReference>
<name>A0A565AUX6_9BRAS</name>
<keyword evidence="2" id="KW-0687">Ribonucleoprotein</keyword>
<dbReference type="EMBL" id="CABITT030000001">
    <property type="protein sequence ID" value="VVA92694.1"/>
    <property type="molecule type" value="Genomic_DNA"/>
</dbReference>
<dbReference type="PANTHER" id="PTHR10553:SF2">
    <property type="entry name" value="SMALL NUCLEAR RIBONUCLEOPROTEIN G"/>
    <property type="match status" value="1"/>
</dbReference>
<comment type="caution">
    <text evidence="5">The sequence shown here is derived from an EMBL/GenBank/DDBJ whole genome shotgun (WGS) entry which is preliminary data.</text>
</comment>
<reference evidence="5" key="1">
    <citation type="submission" date="2019-07" db="EMBL/GenBank/DDBJ databases">
        <authorList>
            <person name="Dittberner H."/>
        </authorList>
    </citation>
    <scope>NUCLEOTIDE SEQUENCE [LARGE SCALE GENOMIC DNA]</scope>
</reference>
<dbReference type="Proteomes" id="UP000489600">
    <property type="component" value="Unassembled WGS sequence"/>
</dbReference>
<dbReference type="GO" id="GO:0043186">
    <property type="term" value="C:P granule"/>
    <property type="evidence" value="ECO:0007669"/>
    <property type="project" value="TreeGrafter"/>
</dbReference>
<dbReference type="GO" id="GO:0071013">
    <property type="term" value="C:catalytic step 2 spliceosome"/>
    <property type="evidence" value="ECO:0007669"/>
    <property type="project" value="TreeGrafter"/>
</dbReference>
<dbReference type="SUPFAM" id="SSF50182">
    <property type="entry name" value="Sm-like ribonucleoproteins"/>
    <property type="match status" value="1"/>
</dbReference>
<dbReference type="SMART" id="SM00651">
    <property type="entry name" value="Sm"/>
    <property type="match status" value="1"/>
</dbReference>
<organism evidence="5 6">
    <name type="scientific">Arabis nemorensis</name>
    <dbReference type="NCBI Taxonomy" id="586526"/>
    <lineage>
        <taxon>Eukaryota</taxon>
        <taxon>Viridiplantae</taxon>
        <taxon>Streptophyta</taxon>
        <taxon>Embryophyta</taxon>
        <taxon>Tracheophyta</taxon>
        <taxon>Spermatophyta</taxon>
        <taxon>Magnoliopsida</taxon>
        <taxon>eudicotyledons</taxon>
        <taxon>Gunneridae</taxon>
        <taxon>Pentapetalae</taxon>
        <taxon>rosids</taxon>
        <taxon>malvids</taxon>
        <taxon>Brassicales</taxon>
        <taxon>Brassicaceae</taxon>
        <taxon>Arabideae</taxon>
        <taxon>Arabis</taxon>
    </lineage>
</organism>
<dbReference type="GO" id="GO:0000398">
    <property type="term" value="P:mRNA splicing, via spliceosome"/>
    <property type="evidence" value="ECO:0007669"/>
    <property type="project" value="TreeGrafter"/>
</dbReference>
<dbReference type="GO" id="GO:0003723">
    <property type="term" value="F:RNA binding"/>
    <property type="evidence" value="ECO:0007669"/>
    <property type="project" value="TreeGrafter"/>
</dbReference>
<evidence type="ECO:0000259" key="4">
    <source>
        <dbReference type="SMART" id="SM00651"/>
    </source>
</evidence>
<keyword evidence="6" id="KW-1185">Reference proteome</keyword>
<dbReference type="Pfam" id="PF01423">
    <property type="entry name" value="LSM"/>
    <property type="match status" value="1"/>
</dbReference>
<sequence>MRLRLSGQPPNLKKYMDDKLQIKLNANRMVVGTPCGFDQFMNHVVDNTVEVNGNNKTDIGMMFLGCTGSDGEMVSVKSLKSNKAVSSGDPHDALSDVNLQVKLNDTRHAWK</sequence>
<evidence type="ECO:0000256" key="3">
    <source>
        <dbReference type="ARBA" id="ARBA00041356"/>
    </source>
</evidence>
<protein>
    <recommendedName>
        <fullName evidence="3">Sm protein G</fullName>
    </recommendedName>
</protein>
<dbReference type="InterPro" id="IPR001163">
    <property type="entry name" value="Sm_dom_euk/arc"/>
</dbReference>
<dbReference type="InterPro" id="IPR044641">
    <property type="entry name" value="Lsm7/SmG-like"/>
</dbReference>
<evidence type="ECO:0000256" key="2">
    <source>
        <dbReference type="ARBA" id="ARBA00023274"/>
    </source>
</evidence>
<evidence type="ECO:0000313" key="5">
    <source>
        <dbReference type="EMBL" id="VVA92694.1"/>
    </source>
</evidence>
<dbReference type="GO" id="GO:0097526">
    <property type="term" value="C:spliceosomal tri-snRNP complex"/>
    <property type="evidence" value="ECO:0007669"/>
    <property type="project" value="TreeGrafter"/>
</dbReference>
<dbReference type="InterPro" id="IPR010920">
    <property type="entry name" value="LSM_dom_sf"/>
</dbReference>
<dbReference type="GO" id="GO:0071011">
    <property type="term" value="C:precatalytic spliceosome"/>
    <property type="evidence" value="ECO:0007669"/>
    <property type="project" value="TreeGrafter"/>
</dbReference>
<dbReference type="GO" id="GO:0034719">
    <property type="term" value="C:SMN-Sm protein complex"/>
    <property type="evidence" value="ECO:0007669"/>
    <property type="project" value="TreeGrafter"/>
</dbReference>
<dbReference type="GO" id="GO:0005689">
    <property type="term" value="C:U12-type spliceosomal complex"/>
    <property type="evidence" value="ECO:0007669"/>
    <property type="project" value="TreeGrafter"/>
</dbReference>
<dbReference type="GO" id="GO:0071004">
    <property type="term" value="C:U2-type prespliceosome"/>
    <property type="evidence" value="ECO:0007669"/>
    <property type="project" value="TreeGrafter"/>
</dbReference>